<evidence type="ECO:0000259" key="2">
    <source>
        <dbReference type="Pfam" id="PF14219"/>
    </source>
</evidence>
<evidence type="ECO:0000313" key="4">
    <source>
        <dbReference type="Proteomes" id="UP001279660"/>
    </source>
</evidence>
<feature type="transmembrane region" description="Helical" evidence="1">
    <location>
        <begin position="12"/>
        <end position="34"/>
    </location>
</feature>
<gene>
    <name evidence="3" type="ORF">SIL82_04960</name>
</gene>
<feature type="transmembrane region" description="Helical" evidence="1">
    <location>
        <begin position="90"/>
        <end position="110"/>
    </location>
</feature>
<dbReference type="Pfam" id="PF14219">
    <property type="entry name" value="DUF4328"/>
    <property type="match status" value="1"/>
</dbReference>
<sequence>MQNLEGHQRLAVVALVAWLFTSFLGAAVGGLFIAALGGTGAIWSTAALDNVDRASTICGILYIVAFLFAVVCVARWIYRASVNAHALSDAMWISPGWSIGWYFVPIANLFKPFQAMREIWQVSLVPRDPLSVPVPGLLRVWWGLWLLTNLLGRVSFQLGRNAHTISDLVMEGCIEVVTFAVDAALAIVLIRIIRQLTANQRSIVDTRIFE</sequence>
<dbReference type="EMBL" id="JAWXXV010000001">
    <property type="protein sequence ID" value="MDX5983602.1"/>
    <property type="molecule type" value="Genomic_DNA"/>
</dbReference>
<keyword evidence="1" id="KW-0812">Transmembrane</keyword>
<evidence type="ECO:0000313" key="3">
    <source>
        <dbReference type="EMBL" id="MDX5983602.1"/>
    </source>
</evidence>
<reference evidence="3 4" key="1">
    <citation type="submission" date="2023-11" db="EMBL/GenBank/DDBJ databases">
        <title>MicrobeMod: A computational toolkit for identifying prokaryotic methylation and restriction-modification with nanopore sequencing.</title>
        <authorList>
            <person name="Crits-Christoph A."/>
            <person name="Kang S.C."/>
            <person name="Lee H."/>
            <person name="Ostrov N."/>
        </authorList>
    </citation>
    <scope>NUCLEOTIDE SEQUENCE [LARGE SCALE GENOMIC DNA]</scope>
    <source>
        <strain evidence="3 4">ATCC 14820</strain>
    </source>
</reference>
<protein>
    <submittedName>
        <fullName evidence="3">DUF4328 domain-containing protein</fullName>
    </submittedName>
</protein>
<feature type="domain" description="DUF4328" evidence="2">
    <location>
        <begin position="45"/>
        <end position="197"/>
    </location>
</feature>
<feature type="transmembrane region" description="Helical" evidence="1">
    <location>
        <begin position="172"/>
        <end position="193"/>
    </location>
</feature>
<dbReference type="InterPro" id="IPR025565">
    <property type="entry name" value="DUF4328"/>
</dbReference>
<organism evidence="3 4">
    <name type="scientific">Sphingomonas echinoides</name>
    <dbReference type="NCBI Taxonomy" id="59803"/>
    <lineage>
        <taxon>Bacteria</taxon>
        <taxon>Pseudomonadati</taxon>
        <taxon>Pseudomonadota</taxon>
        <taxon>Alphaproteobacteria</taxon>
        <taxon>Sphingomonadales</taxon>
        <taxon>Sphingomonadaceae</taxon>
        <taxon>Sphingomonas</taxon>
    </lineage>
</organism>
<name>A0ABU4PKC5_9SPHN</name>
<feature type="transmembrane region" description="Helical" evidence="1">
    <location>
        <begin position="54"/>
        <end position="78"/>
    </location>
</feature>
<dbReference type="RefSeq" id="WP_010404776.1">
    <property type="nucleotide sequence ID" value="NZ_JAWXXV010000001.1"/>
</dbReference>
<accession>A0ABU4PKC5</accession>
<keyword evidence="4" id="KW-1185">Reference proteome</keyword>
<keyword evidence="1" id="KW-0472">Membrane</keyword>
<comment type="caution">
    <text evidence="3">The sequence shown here is derived from an EMBL/GenBank/DDBJ whole genome shotgun (WGS) entry which is preliminary data.</text>
</comment>
<evidence type="ECO:0000256" key="1">
    <source>
        <dbReference type="SAM" id="Phobius"/>
    </source>
</evidence>
<keyword evidence="1" id="KW-1133">Transmembrane helix</keyword>
<dbReference type="Proteomes" id="UP001279660">
    <property type="component" value="Unassembled WGS sequence"/>
</dbReference>
<proteinExistence type="predicted"/>